<keyword evidence="7" id="KW-0539">Nucleus</keyword>
<comment type="subcellular location">
    <subcellularLocation>
        <location evidence="1">Nucleus</location>
    </subcellularLocation>
</comment>
<gene>
    <name evidence="11" type="ORF">C7M84_009665</name>
</gene>
<dbReference type="OrthoDB" id="308383at2759"/>
<dbReference type="InterPro" id="IPR044570">
    <property type="entry name" value="Set1-like"/>
</dbReference>
<dbReference type="Pfam" id="PF00076">
    <property type="entry name" value="RRM_1"/>
    <property type="match status" value="1"/>
</dbReference>
<evidence type="ECO:0000256" key="2">
    <source>
        <dbReference type="ARBA" id="ARBA00022603"/>
    </source>
</evidence>
<feature type="non-terminal residue" evidence="11">
    <location>
        <position position="1"/>
    </location>
</feature>
<comment type="caution">
    <text evidence="11">The sequence shown here is derived from an EMBL/GenBank/DDBJ whole genome shotgun (WGS) entry which is preliminary data.</text>
</comment>
<evidence type="ECO:0000313" key="11">
    <source>
        <dbReference type="EMBL" id="ROT71967.1"/>
    </source>
</evidence>
<dbReference type="InterPro" id="IPR035979">
    <property type="entry name" value="RBD_domain_sf"/>
</dbReference>
<evidence type="ECO:0000256" key="9">
    <source>
        <dbReference type="SAM" id="MobiDB-lite"/>
    </source>
</evidence>
<feature type="region of interest" description="Disordered" evidence="9">
    <location>
        <begin position="1"/>
        <end position="34"/>
    </location>
</feature>
<organism evidence="11 12">
    <name type="scientific">Penaeus vannamei</name>
    <name type="common">Whiteleg shrimp</name>
    <name type="synonym">Litopenaeus vannamei</name>
    <dbReference type="NCBI Taxonomy" id="6689"/>
    <lineage>
        <taxon>Eukaryota</taxon>
        <taxon>Metazoa</taxon>
        <taxon>Ecdysozoa</taxon>
        <taxon>Arthropoda</taxon>
        <taxon>Crustacea</taxon>
        <taxon>Multicrustacea</taxon>
        <taxon>Malacostraca</taxon>
        <taxon>Eumalacostraca</taxon>
        <taxon>Eucarida</taxon>
        <taxon>Decapoda</taxon>
        <taxon>Dendrobranchiata</taxon>
        <taxon>Penaeoidea</taxon>
        <taxon>Penaeidae</taxon>
        <taxon>Penaeus</taxon>
    </lineage>
</organism>
<evidence type="ECO:0000256" key="1">
    <source>
        <dbReference type="ARBA" id="ARBA00004123"/>
    </source>
</evidence>
<keyword evidence="2 11" id="KW-0489">Methyltransferase</keyword>
<dbReference type="InterPro" id="IPR012677">
    <property type="entry name" value="Nucleotide-bd_a/b_plait_sf"/>
</dbReference>
<keyword evidence="12" id="KW-1185">Reference proteome</keyword>
<dbReference type="STRING" id="6689.A0A423T636"/>
<dbReference type="GO" id="GO:0042800">
    <property type="term" value="F:histone H3K4 methyltransferase activity"/>
    <property type="evidence" value="ECO:0007669"/>
    <property type="project" value="InterPro"/>
</dbReference>
<keyword evidence="3 11" id="KW-0808">Transferase</keyword>
<evidence type="ECO:0000259" key="10">
    <source>
        <dbReference type="PROSITE" id="PS50102"/>
    </source>
</evidence>
<evidence type="ECO:0000256" key="3">
    <source>
        <dbReference type="ARBA" id="ARBA00022679"/>
    </source>
</evidence>
<evidence type="ECO:0000313" key="12">
    <source>
        <dbReference type="Proteomes" id="UP000283509"/>
    </source>
</evidence>
<keyword evidence="4" id="KW-0949">S-adenosyl-L-methionine</keyword>
<dbReference type="AlphaFoldDB" id="A0A423T636"/>
<evidence type="ECO:0000256" key="4">
    <source>
        <dbReference type="ARBA" id="ARBA00022691"/>
    </source>
</evidence>
<evidence type="ECO:0000256" key="7">
    <source>
        <dbReference type="ARBA" id="ARBA00023242"/>
    </source>
</evidence>
<dbReference type="SMART" id="SM00360">
    <property type="entry name" value="RRM"/>
    <property type="match status" value="1"/>
</dbReference>
<sequence length="234" mass="26610">GWRHSMDQRPAPHHTPQRGGPPKHGPPQPHQQPKRNYKLLVDPILVNGASKLYRFEGVVEGDPTYPPVVLRDPRKPKIWIRPETMDIAVPRFKIDSDYVGPPPPLEVTIFNINDNIDRQFLHNEIVNKHQCGSIEELEIFNHELSRKHLGVARLIFENPEGARICVKKLNNSTLMGKVLQVFLDPFGEECKKRVEEVGSIHSGLGLAARDLCHYPMARVRSRAIPGFLAISLYH</sequence>
<dbReference type="Gene3D" id="3.30.70.330">
    <property type="match status" value="1"/>
</dbReference>
<dbReference type="EMBL" id="QCYY01002221">
    <property type="protein sequence ID" value="ROT71967.1"/>
    <property type="molecule type" value="Genomic_DNA"/>
</dbReference>
<evidence type="ECO:0000256" key="8">
    <source>
        <dbReference type="PROSITE-ProRule" id="PRU00176"/>
    </source>
</evidence>
<dbReference type="Proteomes" id="UP000283509">
    <property type="component" value="Unassembled WGS sequence"/>
</dbReference>
<reference evidence="11 12" key="1">
    <citation type="submission" date="2018-04" db="EMBL/GenBank/DDBJ databases">
        <authorList>
            <person name="Zhang X."/>
            <person name="Yuan J."/>
            <person name="Li F."/>
            <person name="Xiang J."/>
        </authorList>
    </citation>
    <scope>NUCLEOTIDE SEQUENCE [LARGE SCALE GENOMIC DNA]</scope>
    <source>
        <tissue evidence="11">Muscle</tissue>
    </source>
</reference>
<dbReference type="PANTHER" id="PTHR45814:SF2">
    <property type="entry name" value="HISTONE-LYSINE N-METHYLTRANSFERASE SETD1"/>
    <property type="match status" value="1"/>
</dbReference>
<keyword evidence="5" id="KW-0156">Chromatin regulator</keyword>
<dbReference type="SUPFAM" id="SSF54928">
    <property type="entry name" value="RNA-binding domain, RBD"/>
    <property type="match status" value="1"/>
</dbReference>
<accession>A0A423T636</accession>
<dbReference type="PANTHER" id="PTHR45814">
    <property type="entry name" value="HISTONE-LYSINE N-METHYLTRANSFERASE SETD1"/>
    <property type="match status" value="1"/>
</dbReference>
<proteinExistence type="predicted"/>
<protein>
    <submittedName>
        <fullName evidence="11">Putative histone-lysine N-methyltransferase SETD1</fullName>
    </submittedName>
</protein>
<keyword evidence="6 8" id="KW-0694">RNA-binding</keyword>
<evidence type="ECO:0000256" key="6">
    <source>
        <dbReference type="ARBA" id="ARBA00022884"/>
    </source>
</evidence>
<name>A0A423T636_PENVA</name>
<dbReference type="GO" id="GO:0032259">
    <property type="term" value="P:methylation"/>
    <property type="evidence" value="ECO:0007669"/>
    <property type="project" value="UniProtKB-KW"/>
</dbReference>
<dbReference type="GO" id="GO:0003723">
    <property type="term" value="F:RNA binding"/>
    <property type="evidence" value="ECO:0007669"/>
    <property type="project" value="UniProtKB-UniRule"/>
</dbReference>
<feature type="domain" description="RRM" evidence="10">
    <location>
        <begin position="105"/>
        <end position="181"/>
    </location>
</feature>
<dbReference type="PROSITE" id="PS50102">
    <property type="entry name" value="RRM"/>
    <property type="match status" value="1"/>
</dbReference>
<dbReference type="InterPro" id="IPR000504">
    <property type="entry name" value="RRM_dom"/>
</dbReference>
<evidence type="ECO:0000256" key="5">
    <source>
        <dbReference type="ARBA" id="ARBA00022853"/>
    </source>
</evidence>
<reference evidence="11 12" key="2">
    <citation type="submission" date="2019-01" db="EMBL/GenBank/DDBJ databases">
        <title>The decoding of complex shrimp genome reveals the adaptation for benthos swimmer, frequently molting mechanism and breeding impact on genome.</title>
        <authorList>
            <person name="Sun Y."/>
            <person name="Gao Y."/>
            <person name="Yu Y."/>
        </authorList>
    </citation>
    <scope>NUCLEOTIDE SEQUENCE [LARGE SCALE GENOMIC DNA]</scope>
    <source>
        <tissue evidence="11">Muscle</tissue>
    </source>
</reference>
<dbReference type="GO" id="GO:0048188">
    <property type="term" value="C:Set1C/COMPASS complex"/>
    <property type="evidence" value="ECO:0007669"/>
    <property type="project" value="TreeGrafter"/>
</dbReference>